<keyword evidence="3" id="KW-0808">Transferase</keyword>
<gene>
    <name evidence="3" type="ORF">EDB95_4775</name>
</gene>
<dbReference type="OrthoDB" id="9792992at2"/>
<feature type="transmembrane region" description="Helical" evidence="1">
    <location>
        <begin position="109"/>
        <end position="133"/>
    </location>
</feature>
<feature type="transmembrane region" description="Helical" evidence="1">
    <location>
        <begin position="77"/>
        <end position="97"/>
    </location>
</feature>
<name>A0A4R8DGX9_9BACT</name>
<evidence type="ECO:0000256" key="1">
    <source>
        <dbReference type="SAM" id="Phobius"/>
    </source>
</evidence>
<dbReference type="Proteomes" id="UP000294498">
    <property type="component" value="Unassembled WGS sequence"/>
</dbReference>
<dbReference type="Pfam" id="PF06580">
    <property type="entry name" value="His_kinase"/>
    <property type="match status" value="1"/>
</dbReference>
<comment type="caution">
    <text evidence="3">The sequence shown here is derived from an EMBL/GenBank/DDBJ whole genome shotgun (WGS) entry which is preliminary data.</text>
</comment>
<proteinExistence type="predicted"/>
<dbReference type="PANTHER" id="PTHR34220:SF7">
    <property type="entry name" value="SENSOR HISTIDINE KINASE YPDA"/>
    <property type="match status" value="1"/>
</dbReference>
<dbReference type="EMBL" id="SODV01000002">
    <property type="protein sequence ID" value="TDW96939.1"/>
    <property type="molecule type" value="Genomic_DNA"/>
</dbReference>
<feature type="transmembrane region" description="Helical" evidence="1">
    <location>
        <begin position="7"/>
        <end position="25"/>
    </location>
</feature>
<dbReference type="RefSeq" id="WP_133998276.1">
    <property type="nucleotide sequence ID" value="NZ_SODV01000002.1"/>
</dbReference>
<evidence type="ECO:0000259" key="2">
    <source>
        <dbReference type="Pfam" id="PF06580"/>
    </source>
</evidence>
<feature type="domain" description="Signal transduction histidine kinase internal region" evidence="2">
    <location>
        <begin position="147"/>
        <end position="224"/>
    </location>
</feature>
<dbReference type="InterPro" id="IPR010559">
    <property type="entry name" value="Sig_transdc_His_kin_internal"/>
</dbReference>
<dbReference type="Gene3D" id="3.30.565.10">
    <property type="entry name" value="Histidine kinase-like ATPase, C-terminal domain"/>
    <property type="match status" value="1"/>
</dbReference>
<feature type="transmembrane region" description="Helical" evidence="1">
    <location>
        <begin position="45"/>
        <end position="65"/>
    </location>
</feature>
<reference evidence="3 4" key="1">
    <citation type="submission" date="2019-03" db="EMBL/GenBank/DDBJ databases">
        <title>Genomic Encyclopedia of Type Strains, Phase IV (KMG-IV): sequencing the most valuable type-strain genomes for metagenomic binning, comparative biology and taxonomic classification.</title>
        <authorList>
            <person name="Goeker M."/>
        </authorList>
    </citation>
    <scope>NUCLEOTIDE SEQUENCE [LARGE SCALE GENOMIC DNA]</scope>
    <source>
        <strain evidence="3 4">DSM 100059</strain>
    </source>
</reference>
<keyword evidence="3" id="KW-0418">Kinase</keyword>
<organism evidence="3 4">
    <name type="scientific">Dinghuibacter silviterrae</name>
    <dbReference type="NCBI Taxonomy" id="1539049"/>
    <lineage>
        <taxon>Bacteria</taxon>
        <taxon>Pseudomonadati</taxon>
        <taxon>Bacteroidota</taxon>
        <taxon>Chitinophagia</taxon>
        <taxon>Chitinophagales</taxon>
        <taxon>Chitinophagaceae</taxon>
        <taxon>Dinghuibacter</taxon>
    </lineage>
</organism>
<dbReference type="SUPFAM" id="SSF55874">
    <property type="entry name" value="ATPase domain of HSP90 chaperone/DNA topoisomerase II/histidine kinase"/>
    <property type="match status" value="1"/>
</dbReference>
<dbReference type="InterPro" id="IPR050640">
    <property type="entry name" value="Bact_2-comp_sensor_kinase"/>
</dbReference>
<accession>A0A4R8DGX9</accession>
<dbReference type="InterPro" id="IPR036890">
    <property type="entry name" value="HATPase_C_sf"/>
</dbReference>
<dbReference type="GO" id="GO:0000155">
    <property type="term" value="F:phosphorelay sensor kinase activity"/>
    <property type="evidence" value="ECO:0007669"/>
    <property type="project" value="InterPro"/>
</dbReference>
<sequence length="336" mass="38519">MKKRWNTILTHAAVWAVVLSLPYLLNTGHGMAHHNDHHQYDTAFFYLNAITSILWIGPYYVNTLLLTPRLFNQRRYAGFALGLVLLFALMVLIHLFLHSVVLGIPDFNLAGAVGFLLPAYVLTIAVGTTIFVVEEKIVADQLSRETELSFLRSQINPHFIFNILNNLVALERMKSEELGPTILKLSSLMQYMLYETDEERVPLNQEVEYLQSYIDLQRQRFGQKVPVTVNMEMPGGFYEIEPMLLIPFVENAFKHGVGLIRDPAITIDMHVRDGLLHFSVKNRYNPTSEEVKDKTSGIGLANVRRRLNLLYGQQQTLHIVREADWFTATLELNLHQ</sequence>
<keyword evidence="1" id="KW-0812">Transmembrane</keyword>
<protein>
    <submittedName>
        <fullName evidence="3">Histidine kinase</fullName>
    </submittedName>
</protein>
<keyword evidence="1" id="KW-1133">Transmembrane helix</keyword>
<keyword evidence="1" id="KW-0472">Membrane</keyword>
<dbReference type="PANTHER" id="PTHR34220">
    <property type="entry name" value="SENSOR HISTIDINE KINASE YPDA"/>
    <property type="match status" value="1"/>
</dbReference>
<keyword evidence="4" id="KW-1185">Reference proteome</keyword>
<evidence type="ECO:0000313" key="4">
    <source>
        <dbReference type="Proteomes" id="UP000294498"/>
    </source>
</evidence>
<evidence type="ECO:0000313" key="3">
    <source>
        <dbReference type="EMBL" id="TDW96939.1"/>
    </source>
</evidence>
<dbReference type="GO" id="GO:0016020">
    <property type="term" value="C:membrane"/>
    <property type="evidence" value="ECO:0007669"/>
    <property type="project" value="InterPro"/>
</dbReference>
<dbReference type="AlphaFoldDB" id="A0A4R8DGX9"/>